<accession>A0ABX2D1Z8</accession>
<comment type="caution">
    <text evidence="1">The sequence shown here is derived from an EMBL/GenBank/DDBJ whole genome shotgun (WGS) entry which is preliminary data.</text>
</comment>
<dbReference type="Proteomes" id="UP000702425">
    <property type="component" value="Unassembled WGS sequence"/>
</dbReference>
<proteinExistence type="predicted"/>
<evidence type="ECO:0000313" key="1">
    <source>
        <dbReference type="EMBL" id="NQE36672.1"/>
    </source>
</evidence>
<reference evidence="1 2" key="1">
    <citation type="journal article" date="2020" name="Sci. Rep.">
        <title>A novel cyanobacterial geosmin producer, revising GeoA distribution and dispersion patterns in Bacteria.</title>
        <authorList>
            <person name="Churro C."/>
            <person name="Semedo-Aguiar A.P."/>
            <person name="Silva A.D."/>
            <person name="Pereira-Leal J.B."/>
            <person name="Leite R.B."/>
        </authorList>
    </citation>
    <scope>NUCLEOTIDE SEQUENCE [LARGE SCALE GENOMIC DNA]</scope>
    <source>
        <strain evidence="1 2">IPMA8</strain>
    </source>
</reference>
<protein>
    <submittedName>
        <fullName evidence="1">Uncharacterized protein</fullName>
    </submittedName>
</protein>
<dbReference type="RefSeq" id="WP_172190546.1">
    <property type="nucleotide sequence ID" value="NZ_CAWPPK010000311.1"/>
</dbReference>
<dbReference type="EMBL" id="SRRZ01000093">
    <property type="protein sequence ID" value="NQE36672.1"/>
    <property type="molecule type" value="Genomic_DNA"/>
</dbReference>
<evidence type="ECO:0000313" key="2">
    <source>
        <dbReference type="Proteomes" id="UP000702425"/>
    </source>
</evidence>
<name>A0ABX2D1Z8_9CYAN</name>
<keyword evidence="2" id="KW-1185">Reference proteome</keyword>
<gene>
    <name evidence="1" type="ORF">E5S67_04437</name>
</gene>
<organism evidence="1 2">
    <name type="scientific">Microcoleus asticus IPMA8</name>
    <dbReference type="NCBI Taxonomy" id="2563858"/>
    <lineage>
        <taxon>Bacteria</taxon>
        <taxon>Bacillati</taxon>
        <taxon>Cyanobacteriota</taxon>
        <taxon>Cyanophyceae</taxon>
        <taxon>Oscillatoriophycideae</taxon>
        <taxon>Oscillatoriales</taxon>
        <taxon>Microcoleaceae</taxon>
        <taxon>Microcoleus</taxon>
        <taxon>Microcoleus asticus</taxon>
    </lineage>
</organism>
<sequence>MREVYQEQQNLKYLTSVKESIEKLKIVDYVKTVDAREHFCGKRTEIEGSPNTPEYNTQLEPAKSVVEKVVSYVVDADRICEKVFSGQMTPQPAPHRDANEVLPDLIYPMHAMISVRSRHDAEVITKHLNEKIFQSDPHQYPSNQGFRAEFVFSSGVDEEGKPVKGYKLDLDHPWLKCWRTKKFKMTGRGWELPDKCARFLIVVDMGREGINNPFCGVVGLARRTQSIIEVIQRLIGRQIRSYTDRFLGKLRVPPAQLDTIKIWSHDAWDFPRAGTARDNATTERIGDGLHFCEYMDEWLADLATLEELIEKGKELVDPKTEATAEGVLTIPEKLGIAFDIGSHQLNDEEVPKDDILNNWCGENSKKRELAKGWIDLVQNNPDIAKTELKQNISLRKLHIIEYERPKTNPGIEDLRWFYQVHNPNSLPLIEMLESPTFDDTTKAALRSEFEFSYAQYMAKFHSFAGLPKVTDFERIRKQLVRKLFEQLRYNPYSTNEGSFIEGELSKIQSAAYQAIGYAVYTVLGLREAKKGSEHDVPQYHTALSDPSVVRNILGYARQKLLVQFARPPLVKSLQIFSADLVPEVKQDNDS</sequence>